<dbReference type="GO" id="GO:0004674">
    <property type="term" value="F:protein serine/threonine kinase activity"/>
    <property type="evidence" value="ECO:0007669"/>
    <property type="project" value="TreeGrafter"/>
</dbReference>
<evidence type="ECO:0000259" key="1">
    <source>
        <dbReference type="PROSITE" id="PS50234"/>
    </source>
</evidence>
<protein>
    <recommendedName>
        <fullName evidence="1">VWFA domain-containing protein</fullName>
    </recommendedName>
</protein>
<dbReference type="PANTHER" id="PTHR47763">
    <property type="entry name" value="ALPHA-PROTEIN KINASE VWKA"/>
    <property type="match status" value="1"/>
</dbReference>
<dbReference type="Gene3D" id="3.40.50.410">
    <property type="entry name" value="von Willebrand factor, type A domain"/>
    <property type="match status" value="1"/>
</dbReference>
<accession>A0A0D0AU37</accession>
<evidence type="ECO:0000313" key="3">
    <source>
        <dbReference type="Proteomes" id="UP000054485"/>
    </source>
</evidence>
<dbReference type="CDD" id="cd00198">
    <property type="entry name" value="vWFA"/>
    <property type="match status" value="1"/>
</dbReference>
<name>A0A0D0AU37_9AGAM</name>
<dbReference type="PANTHER" id="PTHR47763:SF1">
    <property type="entry name" value="DUF659 DOMAIN-CONTAINING PROTEIN"/>
    <property type="match status" value="1"/>
</dbReference>
<feature type="domain" description="VWFA" evidence="1">
    <location>
        <begin position="101"/>
        <end position="257"/>
    </location>
</feature>
<dbReference type="Proteomes" id="UP000054485">
    <property type="component" value="Unassembled WGS sequence"/>
</dbReference>
<dbReference type="PROSITE" id="PS50234">
    <property type="entry name" value="VWFA"/>
    <property type="match status" value="1"/>
</dbReference>
<dbReference type="AlphaFoldDB" id="A0A0D0AU37"/>
<organism evidence="2 3">
    <name type="scientific">Suillus luteus UH-Slu-Lm8-n1</name>
    <dbReference type="NCBI Taxonomy" id="930992"/>
    <lineage>
        <taxon>Eukaryota</taxon>
        <taxon>Fungi</taxon>
        <taxon>Dikarya</taxon>
        <taxon>Basidiomycota</taxon>
        <taxon>Agaricomycotina</taxon>
        <taxon>Agaricomycetes</taxon>
        <taxon>Agaricomycetidae</taxon>
        <taxon>Boletales</taxon>
        <taxon>Suillineae</taxon>
        <taxon>Suillaceae</taxon>
        <taxon>Suillus</taxon>
    </lineage>
</organism>
<dbReference type="SUPFAM" id="SSF53300">
    <property type="entry name" value="vWA-like"/>
    <property type="match status" value="1"/>
</dbReference>
<dbReference type="HOGENOM" id="CLU_556754_0_0_1"/>
<proteinExistence type="predicted"/>
<dbReference type="InParanoid" id="A0A0D0AU37"/>
<gene>
    <name evidence="2" type="ORF">CY34DRAFT_17010</name>
</gene>
<reference evidence="3" key="2">
    <citation type="submission" date="2015-01" db="EMBL/GenBank/DDBJ databases">
        <title>Evolutionary Origins and Diversification of the Mycorrhizal Mutualists.</title>
        <authorList>
            <consortium name="DOE Joint Genome Institute"/>
            <consortium name="Mycorrhizal Genomics Consortium"/>
            <person name="Kohler A."/>
            <person name="Kuo A."/>
            <person name="Nagy L.G."/>
            <person name="Floudas D."/>
            <person name="Copeland A."/>
            <person name="Barry K.W."/>
            <person name="Cichocki N."/>
            <person name="Veneault-Fourrey C."/>
            <person name="LaButti K."/>
            <person name="Lindquist E.A."/>
            <person name="Lipzen A."/>
            <person name="Lundell T."/>
            <person name="Morin E."/>
            <person name="Murat C."/>
            <person name="Riley R."/>
            <person name="Ohm R."/>
            <person name="Sun H."/>
            <person name="Tunlid A."/>
            <person name="Henrissat B."/>
            <person name="Grigoriev I.V."/>
            <person name="Hibbett D.S."/>
            <person name="Martin F."/>
        </authorList>
    </citation>
    <scope>NUCLEOTIDE SEQUENCE [LARGE SCALE GENOMIC DNA]</scope>
    <source>
        <strain evidence="3">UH-Slu-Lm8-n1</strain>
    </source>
</reference>
<dbReference type="InterPro" id="IPR052969">
    <property type="entry name" value="Thr-specific_kinase-like"/>
</dbReference>
<dbReference type="GO" id="GO:0005737">
    <property type="term" value="C:cytoplasm"/>
    <property type="evidence" value="ECO:0007669"/>
    <property type="project" value="TreeGrafter"/>
</dbReference>
<sequence length="427" mass="46591">MVSVDDGSGLTYKKNADTYWGYGYPYPQSGPSLNWSILERTTDSQTYSKIKLSGESNCFDSCDPGSDAVHFYYDHGHVYEGPKQCFVFELVPVVKPSAPLDIVFLQDATGSQQPYIDTARNEINQICNTLISGGKFAPQDLRFGLIAFRDHPPQDQSFVTQPFPFTSDFGVVASNLAGLVATGGGDGPEAQSDALSDALKVAWKDNATKIVVLITDSPPHGIGEDGDGFPKGCPLQNDPLRLATRMGKLGITLYVIACEPTLSQYYKRASDFYAGLVKRTGGKVVNLGDLSILSTLVAGSALEVADSEKYVTQYQAQVRSMANNEKLSAGEISQRLHKNFVTTGAQHSTLVVDNMYEQSTQGNPNVDVWFNAENLDEARTKIQEVQGNRIIEKYQTPGVKQSAAVQVQPISLDQVQTVVQKCLMRES</sequence>
<dbReference type="EMBL" id="KN835624">
    <property type="protein sequence ID" value="KIK35433.1"/>
    <property type="molecule type" value="Genomic_DNA"/>
</dbReference>
<dbReference type="InterPro" id="IPR002035">
    <property type="entry name" value="VWF_A"/>
</dbReference>
<keyword evidence="3" id="KW-1185">Reference proteome</keyword>
<dbReference type="Pfam" id="PF00092">
    <property type="entry name" value="VWA"/>
    <property type="match status" value="1"/>
</dbReference>
<evidence type="ECO:0000313" key="2">
    <source>
        <dbReference type="EMBL" id="KIK35433.1"/>
    </source>
</evidence>
<reference evidence="2 3" key="1">
    <citation type="submission" date="2014-04" db="EMBL/GenBank/DDBJ databases">
        <authorList>
            <consortium name="DOE Joint Genome Institute"/>
            <person name="Kuo A."/>
            <person name="Ruytinx J."/>
            <person name="Rineau F."/>
            <person name="Colpaert J."/>
            <person name="Kohler A."/>
            <person name="Nagy L.G."/>
            <person name="Floudas D."/>
            <person name="Copeland A."/>
            <person name="Barry K.W."/>
            <person name="Cichocki N."/>
            <person name="Veneault-Fourrey C."/>
            <person name="LaButti K."/>
            <person name="Lindquist E.A."/>
            <person name="Lipzen A."/>
            <person name="Lundell T."/>
            <person name="Morin E."/>
            <person name="Murat C."/>
            <person name="Sun H."/>
            <person name="Tunlid A."/>
            <person name="Henrissat B."/>
            <person name="Grigoriev I.V."/>
            <person name="Hibbett D.S."/>
            <person name="Martin F."/>
            <person name="Nordberg H.P."/>
            <person name="Cantor M.N."/>
            <person name="Hua S.X."/>
        </authorList>
    </citation>
    <scope>NUCLEOTIDE SEQUENCE [LARGE SCALE GENOMIC DNA]</scope>
    <source>
        <strain evidence="2 3">UH-Slu-Lm8-n1</strain>
    </source>
</reference>
<dbReference type="InterPro" id="IPR036465">
    <property type="entry name" value="vWFA_dom_sf"/>
</dbReference>
<dbReference type="OrthoDB" id="301415at2759"/>